<proteinExistence type="predicted"/>
<organism evidence="2 3">
    <name type="scientific">Neolentinus lepideus HHB14362 ss-1</name>
    <dbReference type="NCBI Taxonomy" id="1314782"/>
    <lineage>
        <taxon>Eukaryota</taxon>
        <taxon>Fungi</taxon>
        <taxon>Dikarya</taxon>
        <taxon>Basidiomycota</taxon>
        <taxon>Agaricomycotina</taxon>
        <taxon>Agaricomycetes</taxon>
        <taxon>Gloeophyllales</taxon>
        <taxon>Gloeophyllaceae</taxon>
        <taxon>Neolentinus</taxon>
    </lineage>
</organism>
<feature type="region of interest" description="Disordered" evidence="1">
    <location>
        <begin position="1"/>
        <end position="55"/>
    </location>
</feature>
<feature type="compositionally biased region" description="Polar residues" evidence="1">
    <location>
        <begin position="44"/>
        <end position="55"/>
    </location>
</feature>
<sequence>MKKRPGSSQSNHRPSTPAPRPITPRSRSSSSARDGRVPVGAMTRQRTNSGSTPNLIPNHLMVSFHGNNEMRFEGIAYQETLEDIKERVLTMWLVDHEDSKGHRLRVVFRKSPWNCSGHDMIMARRLLTSLFAVLARSGYHYQTTVNSGNRSKAPRLIFVEPLERHIEPTHFFSVLFSRKGEKVTILDAPEPIKDSIGVALRNTFPRRISSDKIVEDGMCVIELQKSAIGAPPVDKSMFIFAVLKHILGHGYSLNASVPLARRGPLGLGGRKELWIFKSRPLRLD</sequence>
<feature type="compositionally biased region" description="Polar residues" evidence="1">
    <location>
        <begin position="1"/>
        <end position="12"/>
    </location>
</feature>
<dbReference type="OrthoDB" id="3255427at2759"/>
<evidence type="ECO:0000313" key="2">
    <source>
        <dbReference type="EMBL" id="KZT30567.1"/>
    </source>
</evidence>
<gene>
    <name evidence="2" type="ORF">NEOLEDRAFT_1082664</name>
</gene>
<reference evidence="2 3" key="1">
    <citation type="journal article" date="2016" name="Mol. Biol. Evol.">
        <title>Comparative Genomics of Early-Diverging Mushroom-Forming Fungi Provides Insights into the Origins of Lignocellulose Decay Capabilities.</title>
        <authorList>
            <person name="Nagy L.G."/>
            <person name="Riley R."/>
            <person name="Tritt A."/>
            <person name="Adam C."/>
            <person name="Daum C."/>
            <person name="Floudas D."/>
            <person name="Sun H."/>
            <person name="Yadav J.S."/>
            <person name="Pangilinan J."/>
            <person name="Larsson K.H."/>
            <person name="Matsuura K."/>
            <person name="Barry K."/>
            <person name="Labutti K."/>
            <person name="Kuo R."/>
            <person name="Ohm R.A."/>
            <person name="Bhattacharya S.S."/>
            <person name="Shirouzu T."/>
            <person name="Yoshinaga Y."/>
            <person name="Martin F.M."/>
            <person name="Grigoriev I.V."/>
            <person name="Hibbett D.S."/>
        </authorList>
    </citation>
    <scope>NUCLEOTIDE SEQUENCE [LARGE SCALE GENOMIC DNA]</scope>
    <source>
        <strain evidence="2 3">HHB14362 ss-1</strain>
    </source>
</reference>
<dbReference type="AlphaFoldDB" id="A0A165W2E9"/>
<dbReference type="InParanoid" id="A0A165W2E9"/>
<name>A0A165W2E9_9AGAM</name>
<feature type="compositionally biased region" description="Low complexity" evidence="1">
    <location>
        <begin position="23"/>
        <end position="32"/>
    </location>
</feature>
<dbReference type="PANTHER" id="PTHR38696:SF1">
    <property type="entry name" value="MEDIATOR OF RNA POLYMERASE II TRANSCRIPTION SUBUNIT 13"/>
    <property type="match status" value="1"/>
</dbReference>
<keyword evidence="3" id="KW-1185">Reference proteome</keyword>
<dbReference type="Proteomes" id="UP000076761">
    <property type="component" value="Unassembled WGS sequence"/>
</dbReference>
<protein>
    <submittedName>
        <fullName evidence="2">Uncharacterized protein</fullName>
    </submittedName>
</protein>
<evidence type="ECO:0000313" key="3">
    <source>
        <dbReference type="Proteomes" id="UP000076761"/>
    </source>
</evidence>
<dbReference type="PANTHER" id="PTHR38696">
    <property type="entry name" value="MEDIATOR OF RNA POLYMERASE II TRANSCRIPTION SUBUNIT 13"/>
    <property type="match status" value="1"/>
</dbReference>
<accession>A0A165W2E9</accession>
<evidence type="ECO:0000256" key="1">
    <source>
        <dbReference type="SAM" id="MobiDB-lite"/>
    </source>
</evidence>
<dbReference type="EMBL" id="KV425551">
    <property type="protein sequence ID" value="KZT30567.1"/>
    <property type="molecule type" value="Genomic_DNA"/>
</dbReference>